<name>A0A9W9YVF3_9CNID</name>
<evidence type="ECO:0008006" key="4">
    <source>
        <dbReference type="Google" id="ProtNLM"/>
    </source>
</evidence>
<dbReference type="AlphaFoldDB" id="A0A9W9YVF3"/>
<dbReference type="SUPFAM" id="SSF49899">
    <property type="entry name" value="Concanavalin A-like lectins/glucanases"/>
    <property type="match status" value="1"/>
</dbReference>
<dbReference type="PANTHER" id="PTHR47635:SF2">
    <property type="entry name" value="LAMG-LIKE JELLYROLL FOLD DOMAIN-CONTAINING PROTEIN"/>
    <property type="match status" value="1"/>
</dbReference>
<proteinExistence type="predicted"/>
<organism evidence="2 3">
    <name type="scientific">Desmophyllum pertusum</name>
    <dbReference type="NCBI Taxonomy" id="174260"/>
    <lineage>
        <taxon>Eukaryota</taxon>
        <taxon>Metazoa</taxon>
        <taxon>Cnidaria</taxon>
        <taxon>Anthozoa</taxon>
        <taxon>Hexacorallia</taxon>
        <taxon>Scleractinia</taxon>
        <taxon>Caryophylliina</taxon>
        <taxon>Caryophylliidae</taxon>
        <taxon>Desmophyllum</taxon>
    </lineage>
</organism>
<dbReference type="OrthoDB" id="5983696at2759"/>
<keyword evidence="3" id="KW-1185">Reference proteome</keyword>
<protein>
    <recommendedName>
        <fullName evidence="4">LamG domain-containing protein</fullName>
    </recommendedName>
</protein>
<gene>
    <name evidence="2" type="ORF">OS493_033796</name>
</gene>
<dbReference type="InterPro" id="IPR013320">
    <property type="entry name" value="ConA-like_dom_sf"/>
</dbReference>
<evidence type="ECO:0000313" key="3">
    <source>
        <dbReference type="Proteomes" id="UP001163046"/>
    </source>
</evidence>
<dbReference type="Proteomes" id="UP001163046">
    <property type="component" value="Unassembled WGS sequence"/>
</dbReference>
<feature type="signal peptide" evidence="1">
    <location>
        <begin position="1"/>
        <end position="16"/>
    </location>
</feature>
<feature type="chain" id="PRO_5040844985" description="LamG domain-containing protein" evidence="1">
    <location>
        <begin position="17"/>
        <end position="200"/>
    </location>
</feature>
<evidence type="ECO:0000313" key="2">
    <source>
        <dbReference type="EMBL" id="KAJ7370171.1"/>
    </source>
</evidence>
<keyword evidence="1" id="KW-0732">Signal</keyword>
<dbReference type="PANTHER" id="PTHR47635">
    <property type="entry name" value="CUB DOMAIN-CONTAINING PROTEIN"/>
    <property type="match status" value="1"/>
</dbReference>
<dbReference type="Gene3D" id="2.60.120.200">
    <property type="match status" value="1"/>
</dbReference>
<comment type="caution">
    <text evidence="2">The sequence shown here is derived from an EMBL/GenBank/DDBJ whole genome shotgun (WGS) entry which is preliminary data.</text>
</comment>
<accession>A0A9W9YVF3</accession>
<sequence>MMMAALLDVMIQGVVCYVDEYFFPAIVFKNPMATIPSRSVGYYPLKSSTGANDTSSLQNPAGTIFNSNPAPGVYGETGGSYAFTGSRSPPSFIYLNGSHALDTRYSITLLAWVYSEQTGGEIVSYWKNSNYGVGISLDNSRPVFHVYSRDQSTKHSIPGPNNLPLNQWVHLAGAYDNNTGNAVLLWMEYKWHKRAFIVLS</sequence>
<dbReference type="EMBL" id="MU826871">
    <property type="protein sequence ID" value="KAJ7370171.1"/>
    <property type="molecule type" value="Genomic_DNA"/>
</dbReference>
<dbReference type="Pfam" id="PF13385">
    <property type="entry name" value="Laminin_G_3"/>
    <property type="match status" value="1"/>
</dbReference>
<evidence type="ECO:0000256" key="1">
    <source>
        <dbReference type="SAM" id="SignalP"/>
    </source>
</evidence>
<reference evidence="2" key="1">
    <citation type="submission" date="2023-01" db="EMBL/GenBank/DDBJ databases">
        <title>Genome assembly of the deep-sea coral Lophelia pertusa.</title>
        <authorList>
            <person name="Herrera S."/>
            <person name="Cordes E."/>
        </authorList>
    </citation>
    <scope>NUCLEOTIDE SEQUENCE</scope>
    <source>
        <strain evidence="2">USNM1676648</strain>
        <tissue evidence="2">Polyp</tissue>
    </source>
</reference>